<feature type="domain" description="Nudix hydrolase" evidence="5">
    <location>
        <begin position="12"/>
        <end position="152"/>
    </location>
</feature>
<dbReference type="PIRSF" id="PIRSF037599">
    <property type="entry name" value="GDPMH"/>
    <property type="match status" value="1"/>
</dbReference>
<dbReference type="SUPFAM" id="SSF55811">
    <property type="entry name" value="Nudix"/>
    <property type="match status" value="1"/>
</dbReference>
<dbReference type="EMBL" id="JAASQL010000001">
    <property type="protein sequence ID" value="NIJ45234.1"/>
    <property type="molecule type" value="Genomic_DNA"/>
</dbReference>
<dbReference type="Gene3D" id="3.90.79.10">
    <property type="entry name" value="Nucleoside Triphosphate Pyrophosphohydrolase"/>
    <property type="match status" value="1"/>
</dbReference>
<evidence type="ECO:0000256" key="3">
    <source>
        <dbReference type="ARBA" id="ARBA00022801"/>
    </source>
</evidence>
<comment type="cofactor">
    <cofactor evidence="1">
        <name>Mg(2+)</name>
        <dbReference type="ChEBI" id="CHEBI:18420"/>
    </cofactor>
</comment>
<keyword evidence="3 6" id="KW-0378">Hydrolase</keyword>
<evidence type="ECO:0000256" key="1">
    <source>
        <dbReference type="ARBA" id="ARBA00001946"/>
    </source>
</evidence>
<protein>
    <submittedName>
        <fullName evidence="6">Colanic acid biosynthesis protein WcaH</fullName>
        <ecNumber evidence="6">3.6.1.-</ecNumber>
    </submittedName>
</protein>
<organism evidence="6 7">
    <name type="scientific">Wenyingzhuangia heitensis</name>
    <dbReference type="NCBI Taxonomy" id="1487859"/>
    <lineage>
        <taxon>Bacteria</taxon>
        <taxon>Pseudomonadati</taxon>
        <taxon>Bacteroidota</taxon>
        <taxon>Flavobacteriia</taxon>
        <taxon>Flavobacteriales</taxon>
        <taxon>Flavobacteriaceae</taxon>
        <taxon>Wenyingzhuangia</taxon>
    </lineage>
</organism>
<evidence type="ECO:0000313" key="7">
    <source>
        <dbReference type="Proteomes" id="UP000745859"/>
    </source>
</evidence>
<dbReference type="PANTHER" id="PTHR43046:SF12">
    <property type="entry name" value="GDP-MANNOSE MANNOSYL HYDROLASE"/>
    <property type="match status" value="1"/>
</dbReference>
<dbReference type="NCBIfam" id="NF011963">
    <property type="entry name" value="PRK15434.1"/>
    <property type="match status" value="1"/>
</dbReference>
<name>A0ABX0UA37_9FLAO</name>
<dbReference type="Pfam" id="PF00293">
    <property type="entry name" value="NUDIX"/>
    <property type="match status" value="1"/>
</dbReference>
<comment type="caution">
    <text evidence="6">The sequence shown here is derived from an EMBL/GenBank/DDBJ whole genome shotgun (WGS) entry which is preliminary data.</text>
</comment>
<accession>A0ABX0UA37</accession>
<dbReference type="GO" id="GO:0016787">
    <property type="term" value="F:hydrolase activity"/>
    <property type="evidence" value="ECO:0007669"/>
    <property type="project" value="UniProtKB-KW"/>
</dbReference>
<sequence length="157" mass="18088">MLPEKEYTEVVKNTPLISIDLVITDADGKILLGYRLNKPAQHTWFVPGGVIRKNESFLEAFTRICEAELGFAINFSEATYVGLYEHMYPTNFANDPNFGTHYVVNAFSVNIKQKAMELPKAQHSEYWWATKEELLAHKDVHTNTKNYFNGFKPFSNY</sequence>
<keyword evidence="7" id="KW-1185">Reference proteome</keyword>
<dbReference type="Proteomes" id="UP000745859">
    <property type="component" value="Unassembled WGS sequence"/>
</dbReference>
<dbReference type="InterPro" id="IPR015797">
    <property type="entry name" value="NUDIX_hydrolase-like_dom_sf"/>
</dbReference>
<dbReference type="EC" id="3.6.1.-" evidence="6"/>
<evidence type="ECO:0000256" key="4">
    <source>
        <dbReference type="ARBA" id="ARBA00022842"/>
    </source>
</evidence>
<reference evidence="6 7" key="1">
    <citation type="submission" date="2020-03" db="EMBL/GenBank/DDBJ databases">
        <title>Genomic Encyclopedia of Type Strains, Phase IV (KMG-IV): sequencing the most valuable type-strain genomes for metagenomic binning, comparative biology and taxonomic classification.</title>
        <authorList>
            <person name="Goeker M."/>
        </authorList>
    </citation>
    <scope>NUCLEOTIDE SEQUENCE [LARGE SCALE GENOMIC DNA]</scope>
    <source>
        <strain evidence="6 7">DSM 101599</strain>
    </source>
</reference>
<gene>
    <name evidence="6" type="ORF">FHR24_001673</name>
</gene>
<dbReference type="PROSITE" id="PS51462">
    <property type="entry name" value="NUDIX"/>
    <property type="match status" value="1"/>
</dbReference>
<dbReference type="PANTHER" id="PTHR43046">
    <property type="entry name" value="GDP-MANNOSE MANNOSYL HYDROLASE"/>
    <property type="match status" value="1"/>
</dbReference>
<dbReference type="InterPro" id="IPR033715">
    <property type="entry name" value="GDPMH"/>
</dbReference>
<dbReference type="CDD" id="cd03430">
    <property type="entry name" value="NUDIX_GDPMH_NudD"/>
    <property type="match status" value="1"/>
</dbReference>
<evidence type="ECO:0000256" key="2">
    <source>
        <dbReference type="ARBA" id="ARBA00022723"/>
    </source>
</evidence>
<dbReference type="RefSeq" id="WP_167186685.1">
    <property type="nucleotide sequence ID" value="NZ_JAASQL010000001.1"/>
</dbReference>
<dbReference type="InterPro" id="IPR000086">
    <property type="entry name" value="NUDIX_hydrolase_dom"/>
</dbReference>
<proteinExistence type="predicted"/>
<evidence type="ECO:0000259" key="5">
    <source>
        <dbReference type="PROSITE" id="PS51462"/>
    </source>
</evidence>
<keyword evidence="2" id="KW-0479">Metal-binding</keyword>
<keyword evidence="4" id="KW-0460">Magnesium</keyword>
<evidence type="ECO:0000313" key="6">
    <source>
        <dbReference type="EMBL" id="NIJ45234.1"/>
    </source>
</evidence>